<evidence type="ECO:0000313" key="3">
    <source>
        <dbReference type="EMBL" id="KAH0812854.1"/>
    </source>
</evidence>
<dbReference type="InterPro" id="IPR048365">
    <property type="entry name" value="TNP-like_RNaseH_N"/>
</dbReference>
<dbReference type="AlphaFoldDB" id="A0A8J6HDU5"/>
<dbReference type="PANTHER" id="PTHR23098:SF16">
    <property type="entry name" value="REGULATORY PROTEIN ZESTE"/>
    <property type="match status" value="1"/>
</dbReference>
<dbReference type="Pfam" id="PF21787">
    <property type="entry name" value="TNP-like_RNaseH_N"/>
    <property type="match status" value="1"/>
</dbReference>
<dbReference type="InterPro" id="IPR048366">
    <property type="entry name" value="TNP-like_GBD"/>
</dbReference>
<gene>
    <name evidence="3" type="ORF">GEV33_009937</name>
</gene>
<dbReference type="Pfam" id="PF21788">
    <property type="entry name" value="TNP-like_GBD"/>
    <property type="match status" value="1"/>
</dbReference>
<evidence type="ECO:0000313" key="4">
    <source>
        <dbReference type="Proteomes" id="UP000719412"/>
    </source>
</evidence>
<keyword evidence="4" id="KW-1185">Reference proteome</keyword>
<organism evidence="3 4">
    <name type="scientific">Tenebrio molitor</name>
    <name type="common">Yellow mealworm beetle</name>
    <dbReference type="NCBI Taxonomy" id="7067"/>
    <lineage>
        <taxon>Eukaryota</taxon>
        <taxon>Metazoa</taxon>
        <taxon>Ecdysozoa</taxon>
        <taxon>Arthropoda</taxon>
        <taxon>Hexapoda</taxon>
        <taxon>Insecta</taxon>
        <taxon>Pterygota</taxon>
        <taxon>Neoptera</taxon>
        <taxon>Endopterygota</taxon>
        <taxon>Coleoptera</taxon>
        <taxon>Polyphaga</taxon>
        <taxon>Cucujiformia</taxon>
        <taxon>Tenebrionidae</taxon>
        <taxon>Tenebrio</taxon>
    </lineage>
</organism>
<comment type="caution">
    <text evidence="3">The sequence shown here is derived from an EMBL/GenBank/DDBJ whole genome shotgun (WGS) entry which is preliminary data.</text>
</comment>
<evidence type="ECO:0000259" key="2">
    <source>
        <dbReference type="Pfam" id="PF21788"/>
    </source>
</evidence>
<protein>
    <recommendedName>
        <fullName evidence="5">Regulatory protein zeste</fullName>
    </recommendedName>
</protein>
<accession>A0A8J6HDU5</accession>
<dbReference type="GO" id="GO:0005634">
    <property type="term" value="C:nucleus"/>
    <property type="evidence" value="ECO:0007669"/>
    <property type="project" value="TreeGrafter"/>
</dbReference>
<reference evidence="3" key="1">
    <citation type="journal article" date="2020" name="J Insects Food Feed">
        <title>The yellow mealworm (Tenebrio molitor) genome: a resource for the emerging insects as food and feed industry.</title>
        <authorList>
            <person name="Eriksson T."/>
            <person name="Andere A."/>
            <person name="Kelstrup H."/>
            <person name="Emery V."/>
            <person name="Picard C."/>
        </authorList>
    </citation>
    <scope>NUCLEOTIDE SEQUENCE</scope>
    <source>
        <strain evidence="3">Stoneville</strain>
        <tissue evidence="3">Whole head</tissue>
    </source>
</reference>
<reference evidence="3" key="2">
    <citation type="submission" date="2021-08" db="EMBL/GenBank/DDBJ databases">
        <authorList>
            <person name="Eriksson T."/>
        </authorList>
    </citation>
    <scope>NUCLEOTIDE SEQUENCE</scope>
    <source>
        <strain evidence="3">Stoneville</strain>
        <tissue evidence="3">Whole head</tissue>
    </source>
</reference>
<sequence length="355" mass="40059">MVFMARGLKQKWKQPIAYFFTSAGMSAADIARNVKNIIGELQRVGLNVIATVCDQSTSNCSAVNMLLQETKRKHLIKGKENRMLGFSVDGEEVIPLFDVPHMLKGIRNNLLERDAKFNWKEPVEQIASWRDIITAYELDTGDFDTRMMCKLTDQHVYPEKMKKMKVKLAAQVFSQRVSSTMRGLIKFEKRNRKAKTTQQQFQLFLNELRENPHFRENKFNAGEPTASKTAWCNLTSKLNASGGPVKDVTAWKKTFSDWKSAVRKRARILQNSMKETGNVGAPEKPLTDLEEMLLDLTGKVVVYGLNNVPDIGWENKENEKTKPAVLVVTSAEPIPGTTGKGKSCLYHIPSSTLTS</sequence>
<name>A0A8J6HDU5_TENMO</name>
<dbReference type="EMBL" id="JABDTM020025751">
    <property type="protein sequence ID" value="KAH0812854.1"/>
    <property type="molecule type" value="Genomic_DNA"/>
</dbReference>
<feature type="domain" description="Transposable element P transposase-like RNase H" evidence="1">
    <location>
        <begin position="1"/>
        <end position="66"/>
    </location>
</feature>
<evidence type="ECO:0000259" key="1">
    <source>
        <dbReference type="Pfam" id="PF21787"/>
    </source>
</evidence>
<feature type="domain" description="Transposable element P transposase-like GTP-binding insertion" evidence="2">
    <location>
        <begin position="101"/>
        <end position="201"/>
    </location>
</feature>
<proteinExistence type="predicted"/>
<evidence type="ECO:0008006" key="5">
    <source>
        <dbReference type="Google" id="ProtNLM"/>
    </source>
</evidence>
<dbReference type="Proteomes" id="UP000719412">
    <property type="component" value="Unassembled WGS sequence"/>
</dbReference>
<dbReference type="PANTHER" id="PTHR23098">
    <property type="entry name" value="AGAP001331-PA-RELATED"/>
    <property type="match status" value="1"/>
</dbReference>